<evidence type="ECO:0000313" key="2">
    <source>
        <dbReference type="EMBL" id="KAJ1163801.1"/>
    </source>
</evidence>
<accession>A0AAV7SI89</accession>
<dbReference type="EMBL" id="JANPWB010000008">
    <property type="protein sequence ID" value="KAJ1163801.1"/>
    <property type="molecule type" value="Genomic_DNA"/>
</dbReference>
<protein>
    <submittedName>
        <fullName evidence="2">Uncharacterized protein</fullName>
    </submittedName>
</protein>
<evidence type="ECO:0000313" key="3">
    <source>
        <dbReference type="Proteomes" id="UP001066276"/>
    </source>
</evidence>
<dbReference type="Proteomes" id="UP001066276">
    <property type="component" value="Chromosome 4_2"/>
</dbReference>
<name>A0AAV7SI89_PLEWA</name>
<reference evidence="2" key="1">
    <citation type="journal article" date="2022" name="bioRxiv">
        <title>Sequencing and chromosome-scale assembly of the giantPleurodeles waltlgenome.</title>
        <authorList>
            <person name="Brown T."/>
            <person name="Elewa A."/>
            <person name="Iarovenko S."/>
            <person name="Subramanian E."/>
            <person name="Araus A.J."/>
            <person name="Petzold A."/>
            <person name="Susuki M."/>
            <person name="Suzuki K.-i.T."/>
            <person name="Hayashi T."/>
            <person name="Toyoda A."/>
            <person name="Oliveira C."/>
            <person name="Osipova E."/>
            <person name="Leigh N.D."/>
            <person name="Simon A."/>
            <person name="Yun M.H."/>
        </authorList>
    </citation>
    <scope>NUCLEOTIDE SEQUENCE</scope>
    <source>
        <strain evidence="2">20211129_DDA</strain>
        <tissue evidence="2">Liver</tissue>
    </source>
</reference>
<keyword evidence="3" id="KW-1185">Reference proteome</keyword>
<dbReference type="AlphaFoldDB" id="A0AAV7SI89"/>
<evidence type="ECO:0000256" key="1">
    <source>
        <dbReference type="SAM" id="MobiDB-lite"/>
    </source>
</evidence>
<sequence length="77" mass="8923">MFTGSRPSPRHKRPGEVFDGQNMTMTEIMKLTASKEEHLYSTFMLSSSEEKSNAFQTSRVGYSKLREGSRNMPIYRR</sequence>
<proteinExistence type="predicted"/>
<gene>
    <name evidence="2" type="ORF">NDU88_004253</name>
</gene>
<feature type="region of interest" description="Disordered" evidence="1">
    <location>
        <begin position="1"/>
        <end position="21"/>
    </location>
</feature>
<comment type="caution">
    <text evidence="2">The sequence shown here is derived from an EMBL/GenBank/DDBJ whole genome shotgun (WGS) entry which is preliminary data.</text>
</comment>
<organism evidence="2 3">
    <name type="scientific">Pleurodeles waltl</name>
    <name type="common">Iberian ribbed newt</name>
    <dbReference type="NCBI Taxonomy" id="8319"/>
    <lineage>
        <taxon>Eukaryota</taxon>
        <taxon>Metazoa</taxon>
        <taxon>Chordata</taxon>
        <taxon>Craniata</taxon>
        <taxon>Vertebrata</taxon>
        <taxon>Euteleostomi</taxon>
        <taxon>Amphibia</taxon>
        <taxon>Batrachia</taxon>
        <taxon>Caudata</taxon>
        <taxon>Salamandroidea</taxon>
        <taxon>Salamandridae</taxon>
        <taxon>Pleurodelinae</taxon>
        <taxon>Pleurodeles</taxon>
    </lineage>
</organism>